<proteinExistence type="inferred from homology"/>
<reference evidence="5 6" key="1">
    <citation type="submission" date="2020-12" db="EMBL/GenBank/DDBJ databases">
        <title>Halosimplex halophilum sp. nov. and Halosimplex salinum sp. nov., two new members of the genus Halosimplex.</title>
        <authorList>
            <person name="Cui H.L."/>
        </authorList>
    </citation>
    <scope>NUCLEOTIDE SEQUENCE [LARGE SCALE GENOMIC DNA]</scope>
    <source>
        <strain evidence="5 6">YGH94</strain>
    </source>
</reference>
<dbReference type="SUPFAM" id="SSF51735">
    <property type="entry name" value="NAD(P)-binding Rossmann-fold domains"/>
    <property type="match status" value="1"/>
</dbReference>
<dbReference type="PANTHER" id="PTHR43708:SF5">
    <property type="entry name" value="CONSERVED EXPRESSED OXIDOREDUCTASE (EUROFUNG)-RELATED"/>
    <property type="match status" value="1"/>
</dbReference>
<feature type="domain" description="Gfo/Idh/MocA-like oxidoreductase N-terminal" evidence="3">
    <location>
        <begin position="7"/>
        <end position="132"/>
    </location>
</feature>
<dbReference type="EMBL" id="CP065856">
    <property type="protein sequence ID" value="QPV64716.1"/>
    <property type="molecule type" value="Genomic_DNA"/>
</dbReference>
<gene>
    <name evidence="5" type="ORF">I7X12_08980</name>
</gene>
<dbReference type="Pfam" id="PF22725">
    <property type="entry name" value="GFO_IDH_MocA_C3"/>
    <property type="match status" value="1"/>
</dbReference>
<dbReference type="RefSeq" id="WP_198063479.1">
    <property type="nucleotide sequence ID" value="NZ_CP065856.1"/>
</dbReference>
<dbReference type="Pfam" id="PF01408">
    <property type="entry name" value="GFO_IDH_MocA"/>
    <property type="match status" value="1"/>
</dbReference>
<dbReference type="Proteomes" id="UP000595001">
    <property type="component" value="Chromosome"/>
</dbReference>
<dbReference type="GO" id="GO:0016491">
    <property type="term" value="F:oxidoreductase activity"/>
    <property type="evidence" value="ECO:0007669"/>
    <property type="project" value="UniProtKB-KW"/>
</dbReference>
<evidence type="ECO:0000313" key="6">
    <source>
        <dbReference type="Proteomes" id="UP000595001"/>
    </source>
</evidence>
<evidence type="ECO:0000256" key="2">
    <source>
        <dbReference type="ARBA" id="ARBA00023002"/>
    </source>
</evidence>
<sequence>MSRESLGIGFVGAGSITSEFHAPSLKRIRRAEAAGVMNPTREKAETVAEDLREADCGDPIVTDDVQELVAEPAVDAVWVTSPNHTRVETVRAIVEAVEQGDAELAGVAIEKPLARTVAEAREVVDLVERAGLAHAYLENQVYMPGVERLRELLWEGAESSGRPYLARAAEEHAGPHSAWFWDGEKQGGGVLNDMGCHSHEVNRHLLSPPGEDDLTPKAVTADISTLKWDREEYADELAEEYGVDFRSAPTEDYARTTVYYETPDGEVVVGETTNSWSFVGSGLRISIELLGPEYSGRVDTLESGTNVFFSDAATDEAGYAVEKQQANQGQMSVLPDEGGVYGYPAQNEHVVESFLAGENAREDLSDGLTVVRLCMASYLAAERGERVALDDAELAEYVPEPARGEFDGAPEF</sequence>
<keyword evidence="2" id="KW-0560">Oxidoreductase</keyword>
<evidence type="ECO:0000256" key="1">
    <source>
        <dbReference type="ARBA" id="ARBA00010928"/>
    </source>
</evidence>
<name>A0A7U3WAS1_9EURY</name>
<accession>A0A7U3WAS1</accession>
<dbReference type="SUPFAM" id="SSF55347">
    <property type="entry name" value="Glyceraldehyde-3-phosphate dehydrogenase-like, C-terminal domain"/>
    <property type="match status" value="1"/>
</dbReference>
<protein>
    <submittedName>
        <fullName evidence="5">Gfo/Idh/MocA family oxidoreductase</fullName>
    </submittedName>
</protein>
<dbReference type="InterPro" id="IPR051317">
    <property type="entry name" value="Gfo/Idh/MocA_oxidoreduct"/>
</dbReference>
<dbReference type="GO" id="GO:0000166">
    <property type="term" value="F:nucleotide binding"/>
    <property type="evidence" value="ECO:0007669"/>
    <property type="project" value="InterPro"/>
</dbReference>
<dbReference type="AlphaFoldDB" id="A0A7U3WAS1"/>
<keyword evidence="6" id="KW-1185">Reference proteome</keyword>
<comment type="similarity">
    <text evidence="1">Belongs to the Gfo/Idh/MocA family.</text>
</comment>
<dbReference type="GeneID" id="60588623"/>
<dbReference type="PANTHER" id="PTHR43708">
    <property type="entry name" value="CONSERVED EXPRESSED OXIDOREDUCTASE (EUROFUNG)"/>
    <property type="match status" value="1"/>
</dbReference>
<dbReference type="Gene3D" id="3.40.50.720">
    <property type="entry name" value="NAD(P)-binding Rossmann-like Domain"/>
    <property type="match status" value="1"/>
</dbReference>
<evidence type="ECO:0000259" key="3">
    <source>
        <dbReference type="Pfam" id="PF01408"/>
    </source>
</evidence>
<dbReference type="InterPro" id="IPR036291">
    <property type="entry name" value="NAD(P)-bd_dom_sf"/>
</dbReference>
<dbReference type="Gene3D" id="3.30.360.10">
    <property type="entry name" value="Dihydrodipicolinate Reductase, domain 2"/>
    <property type="match status" value="1"/>
</dbReference>
<organism evidence="5 6">
    <name type="scientific">Halosimplex litoreum</name>
    <dbReference type="NCBI Taxonomy" id="1198301"/>
    <lineage>
        <taxon>Archaea</taxon>
        <taxon>Methanobacteriati</taxon>
        <taxon>Methanobacteriota</taxon>
        <taxon>Stenosarchaea group</taxon>
        <taxon>Halobacteria</taxon>
        <taxon>Halobacteriales</taxon>
        <taxon>Haloarculaceae</taxon>
        <taxon>Halosimplex</taxon>
    </lineage>
</organism>
<evidence type="ECO:0000313" key="5">
    <source>
        <dbReference type="EMBL" id="QPV64716.1"/>
    </source>
</evidence>
<feature type="domain" description="GFO/IDH/MocA-like oxidoreductase" evidence="4">
    <location>
        <begin position="148"/>
        <end position="285"/>
    </location>
</feature>
<dbReference type="InterPro" id="IPR055170">
    <property type="entry name" value="GFO_IDH_MocA-like_dom"/>
</dbReference>
<dbReference type="KEGG" id="hlt:I7X12_08980"/>
<dbReference type="InterPro" id="IPR000683">
    <property type="entry name" value="Gfo/Idh/MocA-like_OxRdtase_N"/>
</dbReference>
<dbReference type="OrthoDB" id="226094at2157"/>
<evidence type="ECO:0000259" key="4">
    <source>
        <dbReference type="Pfam" id="PF22725"/>
    </source>
</evidence>